<keyword evidence="9" id="KW-0732">Signal</keyword>
<dbReference type="GO" id="GO:0046872">
    <property type="term" value="F:metal ion binding"/>
    <property type="evidence" value="ECO:0007669"/>
    <property type="project" value="UniProtKB-KW"/>
</dbReference>
<protein>
    <submittedName>
        <fullName evidence="11">Endonuclease/exonuclease/phosphatase family protein</fullName>
    </submittedName>
</protein>
<evidence type="ECO:0000256" key="7">
    <source>
        <dbReference type="ARBA" id="ARBA00022842"/>
    </source>
</evidence>
<keyword evidence="8" id="KW-0234">DNA repair</keyword>
<evidence type="ECO:0000256" key="1">
    <source>
        <dbReference type="ARBA" id="ARBA00001936"/>
    </source>
</evidence>
<dbReference type="InterPro" id="IPR005135">
    <property type="entry name" value="Endo/exonuclease/phosphatase"/>
</dbReference>
<evidence type="ECO:0000256" key="8">
    <source>
        <dbReference type="ARBA" id="ARBA00023204"/>
    </source>
</evidence>
<dbReference type="GO" id="GO:0004519">
    <property type="term" value="F:endonuclease activity"/>
    <property type="evidence" value="ECO:0007669"/>
    <property type="project" value="UniProtKB-KW"/>
</dbReference>
<evidence type="ECO:0000256" key="5">
    <source>
        <dbReference type="ARBA" id="ARBA00022763"/>
    </source>
</evidence>
<comment type="cofactor">
    <cofactor evidence="1">
        <name>Mn(2+)</name>
        <dbReference type="ChEBI" id="CHEBI:29035"/>
    </cofactor>
</comment>
<evidence type="ECO:0000256" key="2">
    <source>
        <dbReference type="ARBA" id="ARBA00001946"/>
    </source>
</evidence>
<evidence type="ECO:0000313" key="12">
    <source>
        <dbReference type="Proteomes" id="UP001139559"/>
    </source>
</evidence>
<dbReference type="EMBL" id="JAJHVV010000005">
    <property type="protein sequence ID" value="MCK6263632.1"/>
    <property type="molecule type" value="Genomic_DNA"/>
</dbReference>
<dbReference type="RefSeq" id="WP_248008709.1">
    <property type="nucleotide sequence ID" value="NZ_JAJHVV010000005.1"/>
</dbReference>
<reference evidence="11" key="1">
    <citation type="submission" date="2021-11" db="EMBL/GenBank/DDBJ databases">
        <title>Vibrio ZSDE26 sp. nov. and Vibrio ZSDZ34 sp. nov., isolated from coastal seawater in Qingdao.</title>
        <authorList>
            <person name="Zhang P."/>
        </authorList>
    </citation>
    <scope>NUCLEOTIDE SEQUENCE</scope>
    <source>
        <strain evidence="11">ZSDE26</strain>
    </source>
</reference>
<accession>A0A9X2BJP7</accession>
<organism evidence="11 12">
    <name type="scientific">Vibrio amylolyticus</name>
    <dbReference type="NCBI Taxonomy" id="2847292"/>
    <lineage>
        <taxon>Bacteria</taxon>
        <taxon>Pseudomonadati</taxon>
        <taxon>Pseudomonadota</taxon>
        <taxon>Gammaproteobacteria</taxon>
        <taxon>Vibrionales</taxon>
        <taxon>Vibrionaceae</taxon>
        <taxon>Vibrio</taxon>
    </lineage>
</organism>
<evidence type="ECO:0000256" key="4">
    <source>
        <dbReference type="ARBA" id="ARBA00022723"/>
    </source>
</evidence>
<dbReference type="SUPFAM" id="SSF56219">
    <property type="entry name" value="DNase I-like"/>
    <property type="match status" value="1"/>
</dbReference>
<feature type="signal peptide" evidence="9">
    <location>
        <begin position="1"/>
        <end position="23"/>
    </location>
</feature>
<comment type="caution">
    <text evidence="11">The sequence shown here is derived from an EMBL/GenBank/DDBJ whole genome shotgun (WGS) entry which is preliminary data.</text>
</comment>
<dbReference type="Proteomes" id="UP001139559">
    <property type="component" value="Unassembled WGS sequence"/>
</dbReference>
<dbReference type="AlphaFoldDB" id="A0A9X2BJP7"/>
<comment type="cofactor">
    <cofactor evidence="2">
        <name>Mg(2+)</name>
        <dbReference type="ChEBI" id="CHEBI:18420"/>
    </cofactor>
</comment>
<dbReference type="Gene3D" id="3.60.10.10">
    <property type="entry name" value="Endonuclease/exonuclease/phosphatase"/>
    <property type="match status" value="1"/>
</dbReference>
<dbReference type="GO" id="GO:0016787">
    <property type="term" value="F:hydrolase activity"/>
    <property type="evidence" value="ECO:0007669"/>
    <property type="project" value="UniProtKB-KW"/>
</dbReference>
<dbReference type="PANTHER" id="PTHR15822">
    <property type="entry name" value="TRAF AND TNF RECEPTOR-ASSOCIATED PROTEIN"/>
    <property type="match status" value="1"/>
</dbReference>
<keyword evidence="11" id="KW-0255">Endonuclease</keyword>
<keyword evidence="3" id="KW-0540">Nuclease</keyword>
<keyword evidence="12" id="KW-1185">Reference proteome</keyword>
<evidence type="ECO:0000313" key="11">
    <source>
        <dbReference type="EMBL" id="MCK6263632.1"/>
    </source>
</evidence>
<keyword evidence="7" id="KW-0460">Magnesium</keyword>
<gene>
    <name evidence="11" type="ORF">KP803_10145</name>
</gene>
<keyword evidence="5" id="KW-0227">DNA damage</keyword>
<name>A0A9X2BJP7_9VIBR</name>
<evidence type="ECO:0000256" key="3">
    <source>
        <dbReference type="ARBA" id="ARBA00022722"/>
    </source>
</evidence>
<dbReference type="PANTHER" id="PTHR15822:SF4">
    <property type="entry name" value="TYROSYL-DNA PHOSPHODIESTERASE 2"/>
    <property type="match status" value="1"/>
</dbReference>
<evidence type="ECO:0000259" key="10">
    <source>
        <dbReference type="Pfam" id="PF03372"/>
    </source>
</evidence>
<dbReference type="Pfam" id="PF03372">
    <property type="entry name" value="Exo_endo_phos"/>
    <property type="match status" value="1"/>
</dbReference>
<evidence type="ECO:0000256" key="6">
    <source>
        <dbReference type="ARBA" id="ARBA00022801"/>
    </source>
</evidence>
<dbReference type="InterPro" id="IPR036691">
    <property type="entry name" value="Endo/exonu/phosph_ase_sf"/>
</dbReference>
<feature type="chain" id="PRO_5040829063" evidence="9">
    <location>
        <begin position="24"/>
        <end position="296"/>
    </location>
</feature>
<proteinExistence type="predicted"/>
<keyword evidence="4" id="KW-0479">Metal-binding</keyword>
<dbReference type="InterPro" id="IPR051547">
    <property type="entry name" value="TDP2-like"/>
</dbReference>
<feature type="domain" description="Endonuclease/exonuclease/phosphatase" evidence="10">
    <location>
        <begin position="30"/>
        <end position="288"/>
    </location>
</feature>
<sequence>MFTNHLLKIFVTSLLFVTCSSSANTNLKVMTWNIEWLTSAPNPSMVPSHRSNADFSQLNQYFSQISPDILSFQEVNDLDAIKHVVGSNYTIWLSQRSWEENRKHQFVQTNQYTGFAVNKALSVTRMADLRLEHSPTSKLRFATYIVVEPDSEQPVHMLAIHLKAGCHAAYRNSKNCRRLKQQSYILQQWILDRELDNDLYVIAGDFNHNLSYPNDWMWALLSSGNNAVLASKKAKATCLVKSKREPNKTYQYKSLIDHIVVSDHVLFTDAKQVEFKKEHVLNYNLSDHCPVTLHIQ</sequence>
<evidence type="ECO:0000256" key="9">
    <source>
        <dbReference type="SAM" id="SignalP"/>
    </source>
</evidence>
<dbReference type="GO" id="GO:0006281">
    <property type="term" value="P:DNA repair"/>
    <property type="evidence" value="ECO:0007669"/>
    <property type="project" value="UniProtKB-KW"/>
</dbReference>
<keyword evidence="6" id="KW-0378">Hydrolase</keyword>